<dbReference type="AlphaFoldDB" id="A0A8S3H942"/>
<dbReference type="InterPro" id="IPR002110">
    <property type="entry name" value="Ankyrin_rpt"/>
</dbReference>
<dbReference type="InterPro" id="IPR036770">
    <property type="entry name" value="Ankyrin_rpt-contain_sf"/>
</dbReference>
<protein>
    <submittedName>
        <fullName evidence="2">Uncharacterized protein</fullName>
    </submittedName>
</protein>
<gene>
    <name evidence="2" type="ORF">BYL167_LOCUS78148</name>
</gene>
<evidence type="ECO:0000313" key="3">
    <source>
        <dbReference type="Proteomes" id="UP000681967"/>
    </source>
</evidence>
<sequence>SGVNGEAPDICKTLESPLHLAAQWGLERVVSTLIEYHADINKKVL</sequence>
<dbReference type="PROSITE" id="PS50088">
    <property type="entry name" value="ANK_REPEAT"/>
    <property type="match status" value="1"/>
</dbReference>
<reference evidence="2" key="1">
    <citation type="submission" date="2021-02" db="EMBL/GenBank/DDBJ databases">
        <authorList>
            <person name="Nowell W R."/>
        </authorList>
    </citation>
    <scope>NUCLEOTIDE SEQUENCE</scope>
</reference>
<dbReference type="Proteomes" id="UP000681967">
    <property type="component" value="Unassembled WGS sequence"/>
</dbReference>
<proteinExistence type="predicted"/>
<dbReference type="SMART" id="SM00248">
    <property type="entry name" value="ANK"/>
    <property type="match status" value="1"/>
</dbReference>
<keyword evidence="1" id="KW-0040">ANK repeat</keyword>
<evidence type="ECO:0000313" key="2">
    <source>
        <dbReference type="EMBL" id="CAF5175682.1"/>
    </source>
</evidence>
<dbReference type="SUPFAM" id="SSF48403">
    <property type="entry name" value="Ankyrin repeat"/>
    <property type="match status" value="1"/>
</dbReference>
<dbReference type="PROSITE" id="PS50297">
    <property type="entry name" value="ANK_REP_REGION"/>
    <property type="match status" value="1"/>
</dbReference>
<comment type="caution">
    <text evidence="2">The sequence shown here is derived from an EMBL/GenBank/DDBJ whole genome shotgun (WGS) entry which is preliminary data.</text>
</comment>
<dbReference type="EMBL" id="CAJOBH010286374">
    <property type="protein sequence ID" value="CAF5175682.1"/>
    <property type="molecule type" value="Genomic_DNA"/>
</dbReference>
<organism evidence="2 3">
    <name type="scientific">Rotaria magnacalcarata</name>
    <dbReference type="NCBI Taxonomy" id="392030"/>
    <lineage>
        <taxon>Eukaryota</taxon>
        <taxon>Metazoa</taxon>
        <taxon>Spiralia</taxon>
        <taxon>Gnathifera</taxon>
        <taxon>Rotifera</taxon>
        <taxon>Eurotatoria</taxon>
        <taxon>Bdelloidea</taxon>
        <taxon>Philodinida</taxon>
        <taxon>Philodinidae</taxon>
        <taxon>Rotaria</taxon>
    </lineage>
</organism>
<feature type="repeat" description="ANK" evidence="1">
    <location>
        <begin position="13"/>
        <end position="45"/>
    </location>
</feature>
<evidence type="ECO:0000256" key="1">
    <source>
        <dbReference type="PROSITE-ProRule" id="PRU00023"/>
    </source>
</evidence>
<feature type="non-terminal residue" evidence="2">
    <location>
        <position position="1"/>
    </location>
</feature>
<name>A0A8S3H942_9BILA</name>
<dbReference type="Pfam" id="PF00023">
    <property type="entry name" value="Ank"/>
    <property type="match status" value="1"/>
</dbReference>
<accession>A0A8S3H942</accession>
<dbReference type="Gene3D" id="1.25.40.20">
    <property type="entry name" value="Ankyrin repeat-containing domain"/>
    <property type="match status" value="1"/>
</dbReference>